<gene>
    <name evidence="2" type="ORF">APLA_LOCUS12320</name>
    <name evidence="1" type="ORF">APLA_LOCUS5039</name>
</gene>
<evidence type="ECO:0000313" key="3">
    <source>
        <dbReference type="Proteomes" id="UP000494106"/>
    </source>
</evidence>
<dbReference type="EMBL" id="CADEBC010000540">
    <property type="protein sequence ID" value="CAB3249836.1"/>
    <property type="molecule type" value="Genomic_DNA"/>
</dbReference>
<keyword evidence="3" id="KW-1185">Reference proteome</keyword>
<evidence type="ECO:0000313" key="2">
    <source>
        <dbReference type="EMBL" id="CAB3249836.1"/>
    </source>
</evidence>
<proteinExistence type="predicted"/>
<evidence type="ECO:0000313" key="1">
    <source>
        <dbReference type="EMBL" id="CAB3231198.1"/>
    </source>
</evidence>
<reference evidence="3 4" key="1">
    <citation type="submission" date="2020-04" db="EMBL/GenBank/DDBJ databases">
        <authorList>
            <person name="Wallbank WR R."/>
            <person name="Pardo Diaz C."/>
            <person name="Kozak K."/>
            <person name="Martin S."/>
            <person name="Jiggins C."/>
            <person name="Moest M."/>
            <person name="Warren A I."/>
            <person name="Byers J.R.P. K."/>
            <person name="Montejo-Kovacevich G."/>
            <person name="Yen C E."/>
        </authorList>
    </citation>
    <scope>NUCLEOTIDE SEQUENCE [LARGE SCALE GENOMIC DNA]</scope>
</reference>
<sequence>MLACDASHRSAQARVFDNATGSAQSLCEGTCVFRPHRATQNFTLTVLTAIHSKNLQAKVERFALCLHSCLCSRVVPFMEITACAKATTGNNYAITKGLKDSNYERILSSVNPDRIRSRPIIACHKHFWISYPRHGWDRLAYYLRAEKNNIVLALLTGIPDAYVHIVRR</sequence>
<comment type="caution">
    <text evidence="1">The sequence shown here is derived from an EMBL/GenBank/DDBJ whole genome shotgun (WGS) entry which is preliminary data.</text>
</comment>
<evidence type="ECO:0000313" key="4">
    <source>
        <dbReference type="Proteomes" id="UP000494256"/>
    </source>
</evidence>
<accession>A0A8S0ZHN6</accession>
<dbReference type="OrthoDB" id="10413329at2759"/>
<dbReference type="AlphaFoldDB" id="A0A8S0ZHN6"/>
<dbReference type="Proteomes" id="UP000494256">
    <property type="component" value="Unassembled WGS sequence"/>
</dbReference>
<dbReference type="EMBL" id="CADEBD010000288">
    <property type="protein sequence ID" value="CAB3231198.1"/>
    <property type="molecule type" value="Genomic_DNA"/>
</dbReference>
<protein>
    <submittedName>
        <fullName evidence="1">Uncharacterized protein</fullName>
    </submittedName>
</protein>
<name>A0A8S0ZHN6_ARCPL</name>
<dbReference type="Proteomes" id="UP000494106">
    <property type="component" value="Unassembled WGS sequence"/>
</dbReference>
<organism evidence="1 4">
    <name type="scientific">Arctia plantaginis</name>
    <name type="common">Wood tiger moth</name>
    <name type="synonym">Phalaena plantaginis</name>
    <dbReference type="NCBI Taxonomy" id="874455"/>
    <lineage>
        <taxon>Eukaryota</taxon>
        <taxon>Metazoa</taxon>
        <taxon>Ecdysozoa</taxon>
        <taxon>Arthropoda</taxon>
        <taxon>Hexapoda</taxon>
        <taxon>Insecta</taxon>
        <taxon>Pterygota</taxon>
        <taxon>Neoptera</taxon>
        <taxon>Endopterygota</taxon>
        <taxon>Lepidoptera</taxon>
        <taxon>Glossata</taxon>
        <taxon>Ditrysia</taxon>
        <taxon>Noctuoidea</taxon>
        <taxon>Erebidae</taxon>
        <taxon>Arctiinae</taxon>
        <taxon>Arctia</taxon>
    </lineage>
</organism>